<protein>
    <submittedName>
        <fullName evidence="2">Uncharacterized protein</fullName>
    </submittedName>
</protein>
<feature type="region of interest" description="Disordered" evidence="1">
    <location>
        <begin position="1"/>
        <end position="25"/>
    </location>
</feature>
<evidence type="ECO:0000256" key="1">
    <source>
        <dbReference type="SAM" id="MobiDB-lite"/>
    </source>
</evidence>
<dbReference type="AlphaFoldDB" id="A0AAV6VI94"/>
<name>A0AAV6VI94_9ARAC</name>
<dbReference type="Proteomes" id="UP000827092">
    <property type="component" value="Unassembled WGS sequence"/>
</dbReference>
<keyword evidence="3" id="KW-1185">Reference proteome</keyword>
<gene>
    <name evidence="2" type="ORF">JTE90_012329</name>
</gene>
<accession>A0AAV6VI94</accession>
<sequence length="119" mass="12674">MPLPSPINHTDPGGPRLAVPSRPFSPPAISGGSVGGAGCDPPSSVTYWSGSRLTTAIESKCPQSYLHSRYGKCVESAFSWLVPTLGTNSAVTRMYDFPDLQFRLSTAVKHEIESAADYS</sequence>
<evidence type="ECO:0000313" key="3">
    <source>
        <dbReference type="Proteomes" id="UP000827092"/>
    </source>
</evidence>
<dbReference type="EMBL" id="JAFNEN010000069">
    <property type="protein sequence ID" value="KAG8196515.1"/>
    <property type="molecule type" value="Genomic_DNA"/>
</dbReference>
<evidence type="ECO:0000313" key="2">
    <source>
        <dbReference type="EMBL" id="KAG8196515.1"/>
    </source>
</evidence>
<proteinExistence type="predicted"/>
<comment type="caution">
    <text evidence="2">The sequence shown here is derived from an EMBL/GenBank/DDBJ whole genome shotgun (WGS) entry which is preliminary data.</text>
</comment>
<organism evidence="2 3">
    <name type="scientific">Oedothorax gibbosus</name>
    <dbReference type="NCBI Taxonomy" id="931172"/>
    <lineage>
        <taxon>Eukaryota</taxon>
        <taxon>Metazoa</taxon>
        <taxon>Ecdysozoa</taxon>
        <taxon>Arthropoda</taxon>
        <taxon>Chelicerata</taxon>
        <taxon>Arachnida</taxon>
        <taxon>Araneae</taxon>
        <taxon>Araneomorphae</taxon>
        <taxon>Entelegynae</taxon>
        <taxon>Araneoidea</taxon>
        <taxon>Linyphiidae</taxon>
        <taxon>Erigoninae</taxon>
        <taxon>Oedothorax</taxon>
    </lineage>
</organism>
<reference evidence="2 3" key="1">
    <citation type="journal article" date="2022" name="Nat. Ecol. Evol.">
        <title>A masculinizing supergene underlies an exaggerated male reproductive morph in a spider.</title>
        <authorList>
            <person name="Hendrickx F."/>
            <person name="De Corte Z."/>
            <person name="Sonet G."/>
            <person name="Van Belleghem S.M."/>
            <person name="Kostlbacher S."/>
            <person name="Vangestel C."/>
        </authorList>
    </citation>
    <scope>NUCLEOTIDE SEQUENCE [LARGE SCALE GENOMIC DNA]</scope>
    <source>
        <strain evidence="2">W744_W776</strain>
    </source>
</reference>
<feature type="non-terminal residue" evidence="2">
    <location>
        <position position="119"/>
    </location>
</feature>